<keyword evidence="2" id="KW-1185">Reference proteome</keyword>
<protein>
    <submittedName>
        <fullName evidence="1">Uncharacterized protein</fullName>
    </submittedName>
</protein>
<accession>A0ACB9N3W1</accession>
<proteinExistence type="predicted"/>
<evidence type="ECO:0000313" key="2">
    <source>
        <dbReference type="Proteomes" id="UP001057402"/>
    </source>
</evidence>
<evidence type="ECO:0000313" key="1">
    <source>
        <dbReference type="EMBL" id="KAI4331270.1"/>
    </source>
</evidence>
<reference evidence="2" key="1">
    <citation type="journal article" date="2023" name="Front. Plant Sci.">
        <title>Chromosomal-level genome assembly of Melastoma candidum provides insights into trichome evolution.</title>
        <authorList>
            <person name="Zhong Y."/>
            <person name="Wu W."/>
            <person name="Sun C."/>
            <person name="Zou P."/>
            <person name="Liu Y."/>
            <person name="Dai S."/>
            <person name="Zhou R."/>
        </authorList>
    </citation>
    <scope>NUCLEOTIDE SEQUENCE [LARGE SCALE GENOMIC DNA]</scope>
</reference>
<dbReference type="Proteomes" id="UP001057402">
    <property type="component" value="Chromosome 8"/>
</dbReference>
<sequence>MAGIVAVFDFDKTIVDCDSDNWVVDELGFSARFDQLLHTLPWNTMMDKLMGEMHSGGIEIEQIAEVLRRIPIHPRVVPAIRAAHAFGCDLRIVSDANMFFIMTILEHLGIKDLFSEINTNPGFVNEEGRLRILPYHDFKTCPHGCPLCPPNMCKGLILERIQASAYAQNKRIIYSGDGAGDYCPTLKLGERDFVMPRKDYPLWELMLKNPSLIKAEVHEWTDGQNQEVGLLGIIQRIVSEEEEEKRTCNTRSAMASSISDCKLQTIVVAHEVLPPVLPVRQ</sequence>
<organism evidence="1 2">
    <name type="scientific">Melastoma candidum</name>
    <dbReference type="NCBI Taxonomy" id="119954"/>
    <lineage>
        <taxon>Eukaryota</taxon>
        <taxon>Viridiplantae</taxon>
        <taxon>Streptophyta</taxon>
        <taxon>Embryophyta</taxon>
        <taxon>Tracheophyta</taxon>
        <taxon>Spermatophyta</taxon>
        <taxon>Magnoliopsida</taxon>
        <taxon>eudicotyledons</taxon>
        <taxon>Gunneridae</taxon>
        <taxon>Pentapetalae</taxon>
        <taxon>rosids</taxon>
        <taxon>malvids</taxon>
        <taxon>Myrtales</taxon>
        <taxon>Melastomataceae</taxon>
        <taxon>Melastomatoideae</taxon>
        <taxon>Melastomateae</taxon>
        <taxon>Melastoma</taxon>
    </lineage>
</organism>
<name>A0ACB9N3W1_9MYRT</name>
<gene>
    <name evidence="1" type="ORF">MLD38_029471</name>
</gene>
<dbReference type="EMBL" id="CM042887">
    <property type="protein sequence ID" value="KAI4331270.1"/>
    <property type="molecule type" value="Genomic_DNA"/>
</dbReference>
<comment type="caution">
    <text evidence="1">The sequence shown here is derived from an EMBL/GenBank/DDBJ whole genome shotgun (WGS) entry which is preliminary data.</text>
</comment>